<evidence type="ECO:0000313" key="10">
    <source>
        <dbReference type="Proteomes" id="UP001056429"/>
    </source>
</evidence>
<evidence type="ECO:0000256" key="6">
    <source>
        <dbReference type="HAMAP-Rule" id="MF_01974"/>
    </source>
</evidence>
<keyword evidence="10" id="KW-1185">Reference proteome</keyword>
<dbReference type="GO" id="GO:0070006">
    <property type="term" value="F:metalloaminopeptidase activity"/>
    <property type="evidence" value="ECO:0007669"/>
    <property type="project" value="UniProtKB-UniRule"/>
</dbReference>
<dbReference type="NCBIfam" id="TIGR00500">
    <property type="entry name" value="met_pdase_I"/>
    <property type="match status" value="1"/>
</dbReference>
<dbReference type="AlphaFoldDB" id="A0A9J6P635"/>
<feature type="binding site" evidence="6">
    <location>
        <position position="146"/>
    </location>
    <ligand>
        <name>a divalent metal cation</name>
        <dbReference type="ChEBI" id="CHEBI:60240"/>
        <label>2</label>
        <note>catalytic</note>
    </ligand>
</feature>
<dbReference type="RefSeq" id="WP_250861455.1">
    <property type="nucleotide sequence ID" value="NZ_JAGSOJ010000005.1"/>
</dbReference>
<keyword evidence="5 6" id="KW-0378">Hydrolase</keyword>
<dbReference type="InterPro" id="IPR000994">
    <property type="entry name" value="Pept_M24"/>
</dbReference>
<dbReference type="InterPro" id="IPR001714">
    <property type="entry name" value="Pept_M24_MAP"/>
</dbReference>
<evidence type="ECO:0000256" key="3">
    <source>
        <dbReference type="ARBA" id="ARBA00022670"/>
    </source>
</evidence>
<evidence type="ECO:0000256" key="7">
    <source>
        <dbReference type="RuleBase" id="RU003653"/>
    </source>
</evidence>
<dbReference type="InterPro" id="IPR004027">
    <property type="entry name" value="SEC_C_motif"/>
</dbReference>
<dbReference type="SUPFAM" id="SSF55920">
    <property type="entry name" value="Creatinase/aminopeptidase"/>
    <property type="match status" value="1"/>
</dbReference>
<feature type="binding site" evidence="6">
    <location>
        <position position="242"/>
    </location>
    <ligand>
        <name>a divalent metal cation</name>
        <dbReference type="ChEBI" id="CHEBI:60240"/>
        <label>2</label>
        <note>catalytic</note>
    </ligand>
</feature>
<feature type="domain" description="Peptidase M24" evidence="8">
    <location>
        <begin position="52"/>
        <end position="280"/>
    </location>
</feature>
<keyword evidence="4 6" id="KW-0479">Metal-binding</keyword>
<feature type="binding site" evidence="6">
    <location>
        <position position="118"/>
    </location>
    <ligand>
        <name>substrate</name>
    </ligand>
</feature>
<comment type="caution">
    <text evidence="9">The sequence shown here is derived from an EMBL/GenBank/DDBJ whole genome shotgun (WGS) entry which is preliminary data.</text>
</comment>
<evidence type="ECO:0000313" key="9">
    <source>
        <dbReference type="EMBL" id="MCM1992298.1"/>
    </source>
</evidence>
<proteinExistence type="inferred from homology"/>
<dbReference type="SUPFAM" id="SSF103642">
    <property type="entry name" value="Sec-C motif"/>
    <property type="match status" value="1"/>
</dbReference>
<dbReference type="HAMAP" id="MF_01974">
    <property type="entry name" value="MetAP_1"/>
    <property type="match status" value="1"/>
</dbReference>
<dbReference type="InterPro" id="IPR002467">
    <property type="entry name" value="Pept_M24A_MAP1"/>
</dbReference>
<dbReference type="Proteomes" id="UP001056429">
    <property type="component" value="Unassembled WGS sequence"/>
</dbReference>
<feature type="binding site" evidence="6">
    <location>
        <position position="135"/>
    </location>
    <ligand>
        <name>a divalent metal cation</name>
        <dbReference type="ChEBI" id="CHEBI:60240"/>
        <label>1</label>
    </ligand>
</feature>
<feature type="binding site" evidence="6">
    <location>
        <position position="146"/>
    </location>
    <ligand>
        <name>a divalent metal cation</name>
        <dbReference type="ChEBI" id="CHEBI:60240"/>
        <label>1</label>
    </ligand>
</feature>
<feature type="binding site" evidence="6">
    <location>
        <position position="273"/>
    </location>
    <ligand>
        <name>a divalent metal cation</name>
        <dbReference type="ChEBI" id="CHEBI:60240"/>
        <label>2</label>
        <note>catalytic</note>
    </ligand>
</feature>
<dbReference type="EC" id="3.4.11.18" evidence="6 7"/>
<dbReference type="InterPro" id="IPR036005">
    <property type="entry name" value="Creatinase/aminopeptidase-like"/>
</dbReference>
<keyword evidence="3 6" id="KW-0645">Protease</keyword>
<evidence type="ECO:0000256" key="1">
    <source>
        <dbReference type="ARBA" id="ARBA00002521"/>
    </source>
</evidence>
<evidence type="ECO:0000256" key="5">
    <source>
        <dbReference type="ARBA" id="ARBA00022801"/>
    </source>
</evidence>
<keyword evidence="2 6" id="KW-0031">Aminopeptidase</keyword>
<dbReference type="GO" id="GO:0004239">
    <property type="term" value="F:initiator methionyl aminopeptidase activity"/>
    <property type="evidence" value="ECO:0007669"/>
    <property type="project" value="UniProtKB-UniRule"/>
</dbReference>
<dbReference type="Pfam" id="PF02810">
    <property type="entry name" value="SEC-C"/>
    <property type="match status" value="1"/>
</dbReference>
<feature type="binding site" evidence="6">
    <location>
        <position position="216"/>
    </location>
    <ligand>
        <name>substrate</name>
    </ligand>
</feature>
<reference evidence="9" key="1">
    <citation type="journal article" date="2021" name="mSystems">
        <title>Bacteria and Archaea Synergistically Convert Glycine Betaine to Biogenic Methane in the Formosa Cold Seep of the South China Sea.</title>
        <authorList>
            <person name="Li L."/>
            <person name="Zhang W."/>
            <person name="Zhang S."/>
            <person name="Song L."/>
            <person name="Sun Q."/>
            <person name="Zhang H."/>
            <person name="Xiang H."/>
            <person name="Dong X."/>
        </authorList>
    </citation>
    <scope>NUCLEOTIDE SEQUENCE</scope>
    <source>
        <strain evidence="9">ZWT</strain>
    </source>
</reference>
<protein>
    <recommendedName>
        <fullName evidence="6 7">Methionine aminopeptidase</fullName>
        <shortName evidence="6">MAP</shortName>
        <shortName evidence="6">MetAP</shortName>
        <ecNumber evidence="6 7">3.4.11.18</ecNumber>
    </recommendedName>
    <alternativeName>
        <fullName evidence="6">Peptidase M</fullName>
    </alternativeName>
</protein>
<dbReference type="Gene3D" id="3.90.230.10">
    <property type="entry name" value="Creatinase/methionine aminopeptidase superfamily"/>
    <property type="match status" value="1"/>
</dbReference>
<evidence type="ECO:0000256" key="2">
    <source>
        <dbReference type="ARBA" id="ARBA00022438"/>
    </source>
</evidence>
<reference evidence="9" key="2">
    <citation type="submission" date="2021-04" db="EMBL/GenBank/DDBJ databases">
        <authorList>
            <person name="Dong X."/>
        </authorList>
    </citation>
    <scope>NUCLEOTIDE SEQUENCE</scope>
    <source>
        <strain evidence="9">ZWT</strain>
    </source>
</reference>
<sequence length="287" mass="31929">MRRINRNDDCWCGSGKKYKKCHMEQDETLRKLGNELGMKIPRDIIKTPEQIEGIRKSGEITRGIFDLVEANIKVGMTTDEINTLVHEYTINHDAIPAPLNYGGFPKSVCTSINDVVCHGIPSDRKLEEGDIINVDVTSILGGYFSDSSRMYIIGEAKKEAVELVEAAKEALQVGMDVVKPYAFVGDIGEAIQTYAESKGYSVVYEYGGHGIGVKFHEDPYIAHVGKKGEGMILLPGMVFTIEPMLNQGRPETRILKDDWTAVTRDGKLSAQWEHTIVVTEDGYEILT</sequence>
<dbReference type="PANTHER" id="PTHR43330:SF8">
    <property type="entry name" value="METHIONINE AMINOPEPTIDASE 1D, MITOCHONDRIAL"/>
    <property type="match status" value="1"/>
</dbReference>
<gene>
    <name evidence="6" type="primary">map</name>
    <name evidence="9" type="ORF">KDK92_21450</name>
</gene>
<comment type="cofactor">
    <cofactor evidence="6">
        <name>Co(2+)</name>
        <dbReference type="ChEBI" id="CHEBI:48828"/>
    </cofactor>
    <cofactor evidence="6">
        <name>Zn(2+)</name>
        <dbReference type="ChEBI" id="CHEBI:29105"/>
    </cofactor>
    <cofactor evidence="6">
        <name>Mn(2+)</name>
        <dbReference type="ChEBI" id="CHEBI:29035"/>
    </cofactor>
    <cofactor evidence="6">
        <name>Fe(2+)</name>
        <dbReference type="ChEBI" id="CHEBI:29033"/>
    </cofactor>
    <text evidence="6">Binds 2 divalent metal cations per subunit. Has a high-affinity and a low affinity metal-binding site. The true nature of the physiological cofactor is under debate. The enzyme is active with cobalt, zinc, manganese or divalent iron ions. Most likely, methionine aminopeptidases function as mononuclear Fe(2+)-metalloproteases under physiological conditions, and the catalytically relevant metal-binding site has been assigned to the histidine-containing high-affinity site.</text>
</comment>
<name>A0A9J6P635_9CLOT</name>
<evidence type="ECO:0000259" key="8">
    <source>
        <dbReference type="Pfam" id="PF00557"/>
    </source>
</evidence>
<accession>A0A9J6P635</accession>
<comment type="catalytic activity">
    <reaction evidence="6 7">
        <text>Release of N-terminal amino acids, preferentially methionine, from peptides and arylamides.</text>
        <dbReference type="EC" id="3.4.11.18"/>
    </reaction>
</comment>
<dbReference type="GO" id="GO:0046872">
    <property type="term" value="F:metal ion binding"/>
    <property type="evidence" value="ECO:0007669"/>
    <property type="project" value="UniProtKB-UniRule"/>
</dbReference>
<feature type="binding site" evidence="6">
    <location>
        <position position="273"/>
    </location>
    <ligand>
        <name>a divalent metal cation</name>
        <dbReference type="ChEBI" id="CHEBI:60240"/>
        <label>1</label>
    </ligand>
</feature>
<dbReference type="PANTHER" id="PTHR43330">
    <property type="entry name" value="METHIONINE AMINOPEPTIDASE"/>
    <property type="match status" value="1"/>
</dbReference>
<comment type="function">
    <text evidence="1 6">Removes the N-terminal methionine from nascent proteins. The N-terminal methionine is often cleaved when the second residue in the primary sequence is small and uncharged (Met-Ala-, Cys, Gly, Pro, Ser, Thr, or Val). Requires deformylation of the N(alpha)-formylated initiator methionine before it can be hydrolyzed.</text>
</comment>
<dbReference type="CDD" id="cd01086">
    <property type="entry name" value="MetAP1"/>
    <property type="match status" value="1"/>
</dbReference>
<evidence type="ECO:0000256" key="4">
    <source>
        <dbReference type="ARBA" id="ARBA00022723"/>
    </source>
</evidence>
<dbReference type="NCBIfam" id="NF008970">
    <property type="entry name" value="PRK12318.1"/>
    <property type="match status" value="1"/>
</dbReference>
<feature type="binding site" evidence="6">
    <location>
        <position position="209"/>
    </location>
    <ligand>
        <name>a divalent metal cation</name>
        <dbReference type="ChEBI" id="CHEBI:60240"/>
        <label>2</label>
        <note>catalytic</note>
    </ligand>
</feature>
<comment type="similarity">
    <text evidence="6">Belongs to the peptidase M24A family. Methionine aminopeptidase type 1 subfamily.</text>
</comment>
<dbReference type="Gene3D" id="3.10.450.50">
    <property type="match status" value="1"/>
</dbReference>
<comment type="subunit">
    <text evidence="6">Monomer.</text>
</comment>
<dbReference type="PROSITE" id="PS00680">
    <property type="entry name" value="MAP_1"/>
    <property type="match status" value="1"/>
</dbReference>
<dbReference type="Pfam" id="PF00557">
    <property type="entry name" value="Peptidase_M24"/>
    <property type="match status" value="1"/>
</dbReference>
<dbReference type="EMBL" id="JAGSOJ010000005">
    <property type="protein sequence ID" value="MCM1992298.1"/>
    <property type="molecule type" value="Genomic_DNA"/>
</dbReference>
<organism evidence="9 10">
    <name type="scientific">Oceanirhabdus seepicola</name>
    <dbReference type="NCBI Taxonomy" id="2828781"/>
    <lineage>
        <taxon>Bacteria</taxon>
        <taxon>Bacillati</taxon>
        <taxon>Bacillota</taxon>
        <taxon>Clostridia</taxon>
        <taxon>Eubacteriales</taxon>
        <taxon>Clostridiaceae</taxon>
        <taxon>Oceanirhabdus</taxon>
    </lineage>
</organism>
<dbReference type="GO" id="GO:0006508">
    <property type="term" value="P:proteolysis"/>
    <property type="evidence" value="ECO:0007669"/>
    <property type="project" value="UniProtKB-KW"/>
</dbReference>
<dbReference type="PRINTS" id="PR00599">
    <property type="entry name" value="MAPEPTIDASE"/>
</dbReference>